<proteinExistence type="predicted"/>
<dbReference type="AlphaFoldDB" id="A0A6B0VRB0"/>
<dbReference type="OrthoDB" id="194479at2157"/>
<dbReference type="RefSeq" id="WP_160066142.1">
    <property type="nucleotide sequence ID" value="NZ_WUYX01000045.1"/>
</dbReference>
<sequence>MKLDIVLELYKRSHWSPYSVAIDNLETFSDAYDDEESDELIAEIVDESDAVEYTNRQQTRIQLATRAKPQDYIDELNEQNDWYA</sequence>
<evidence type="ECO:0000313" key="1">
    <source>
        <dbReference type="EMBL" id="MXV63322.1"/>
    </source>
</evidence>
<comment type="caution">
    <text evidence="1">The sequence shown here is derived from an EMBL/GenBank/DDBJ whole genome shotgun (WGS) entry which is preliminary data.</text>
</comment>
<evidence type="ECO:0000313" key="2">
    <source>
        <dbReference type="Proteomes" id="UP000434101"/>
    </source>
</evidence>
<name>A0A6B0VRB0_9EURY</name>
<accession>A0A6B0VRB0</accession>
<dbReference type="EMBL" id="WUYX01000045">
    <property type="protein sequence ID" value="MXV63322.1"/>
    <property type="molecule type" value="Genomic_DNA"/>
</dbReference>
<gene>
    <name evidence="1" type="ORF">GS429_14855</name>
</gene>
<protein>
    <submittedName>
        <fullName evidence="1">Uncharacterized protein</fullName>
    </submittedName>
</protein>
<keyword evidence="2" id="KW-1185">Reference proteome</keyword>
<dbReference type="Proteomes" id="UP000434101">
    <property type="component" value="Unassembled WGS sequence"/>
</dbReference>
<reference evidence="1 2" key="1">
    <citation type="submission" date="2020-01" db="EMBL/GenBank/DDBJ databases">
        <title>Natronorubrum sp. JWXQ-INN 674 isolated from Inner Mongolia Autonomous Region of China.</title>
        <authorList>
            <person name="Xue Q."/>
        </authorList>
    </citation>
    <scope>NUCLEOTIDE SEQUENCE [LARGE SCALE GENOMIC DNA]</scope>
    <source>
        <strain evidence="1 2">JWXQ-INN-674</strain>
    </source>
</reference>
<organism evidence="1 2">
    <name type="scientific">Natronorubrum halalkaliphilum</name>
    <dbReference type="NCBI Taxonomy" id="2691917"/>
    <lineage>
        <taxon>Archaea</taxon>
        <taxon>Methanobacteriati</taxon>
        <taxon>Methanobacteriota</taxon>
        <taxon>Stenosarchaea group</taxon>
        <taxon>Halobacteria</taxon>
        <taxon>Halobacteriales</taxon>
        <taxon>Natrialbaceae</taxon>
        <taxon>Natronorubrum</taxon>
    </lineage>
</organism>